<evidence type="ECO:0000313" key="2">
    <source>
        <dbReference type="Proteomes" id="UP000265520"/>
    </source>
</evidence>
<organism evidence="1 2">
    <name type="scientific">Trifolium medium</name>
    <dbReference type="NCBI Taxonomy" id="97028"/>
    <lineage>
        <taxon>Eukaryota</taxon>
        <taxon>Viridiplantae</taxon>
        <taxon>Streptophyta</taxon>
        <taxon>Embryophyta</taxon>
        <taxon>Tracheophyta</taxon>
        <taxon>Spermatophyta</taxon>
        <taxon>Magnoliopsida</taxon>
        <taxon>eudicotyledons</taxon>
        <taxon>Gunneridae</taxon>
        <taxon>Pentapetalae</taxon>
        <taxon>rosids</taxon>
        <taxon>fabids</taxon>
        <taxon>Fabales</taxon>
        <taxon>Fabaceae</taxon>
        <taxon>Papilionoideae</taxon>
        <taxon>50 kb inversion clade</taxon>
        <taxon>NPAAA clade</taxon>
        <taxon>Hologalegina</taxon>
        <taxon>IRL clade</taxon>
        <taxon>Trifolieae</taxon>
        <taxon>Trifolium</taxon>
    </lineage>
</organism>
<reference evidence="1 2" key="1">
    <citation type="journal article" date="2018" name="Front. Plant Sci.">
        <title>Red Clover (Trifolium pratense) and Zigzag Clover (T. medium) - A Picture of Genomic Similarities and Differences.</title>
        <authorList>
            <person name="Dluhosova J."/>
            <person name="Istvanek J."/>
            <person name="Nedelnik J."/>
            <person name="Repkova J."/>
        </authorList>
    </citation>
    <scope>NUCLEOTIDE SEQUENCE [LARGE SCALE GENOMIC DNA]</scope>
    <source>
        <strain evidence="2">cv. 10/8</strain>
        <tissue evidence="1">Leaf</tissue>
    </source>
</reference>
<comment type="caution">
    <text evidence="1">The sequence shown here is derived from an EMBL/GenBank/DDBJ whole genome shotgun (WGS) entry which is preliminary data.</text>
</comment>
<dbReference type="Proteomes" id="UP000265520">
    <property type="component" value="Unassembled WGS sequence"/>
</dbReference>
<protein>
    <submittedName>
        <fullName evidence="1">Uncharacterized protein</fullName>
    </submittedName>
</protein>
<dbReference type="EMBL" id="LXQA011398012">
    <property type="protein sequence ID" value="MCI95840.1"/>
    <property type="molecule type" value="Genomic_DNA"/>
</dbReference>
<accession>A0A392WAU1</accession>
<evidence type="ECO:0000313" key="1">
    <source>
        <dbReference type="EMBL" id="MCI95840.1"/>
    </source>
</evidence>
<proteinExistence type="predicted"/>
<dbReference type="AlphaFoldDB" id="A0A392WAU1"/>
<sequence>VPASEKFSEVLMFPASDVFSF</sequence>
<keyword evidence="2" id="KW-1185">Reference proteome</keyword>
<name>A0A392WAU1_9FABA</name>
<feature type="non-terminal residue" evidence="1">
    <location>
        <position position="1"/>
    </location>
</feature>